<proteinExistence type="predicted"/>
<name>A0A0V0HB14_SOLCH</name>
<feature type="non-terminal residue" evidence="1">
    <location>
        <position position="1"/>
    </location>
</feature>
<reference evidence="1" key="1">
    <citation type="submission" date="2015-12" db="EMBL/GenBank/DDBJ databases">
        <title>Gene expression during late stages of embryo sac development: a critical building block for successful pollen-pistil interactions.</title>
        <authorList>
            <person name="Liu Y."/>
            <person name="Joly V."/>
            <person name="Sabar M."/>
            <person name="Matton D.P."/>
        </authorList>
    </citation>
    <scope>NUCLEOTIDE SEQUENCE</scope>
</reference>
<protein>
    <submittedName>
        <fullName evidence="1">Putative ovule protein</fullName>
    </submittedName>
</protein>
<dbReference type="AlphaFoldDB" id="A0A0V0HB14"/>
<evidence type="ECO:0000313" key="1">
    <source>
        <dbReference type="EMBL" id="JAP17024.1"/>
    </source>
</evidence>
<accession>A0A0V0HB14</accession>
<dbReference type="EMBL" id="GEDG01023051">
    <property type="protein sequence ID" value="JAP17024.1"/>
    <property type="molecule type" value="Transcribed_RNA"/>
</dbReference>
<organism evidence="1">
    <name type="scientific">Solanum chacoense</name>
    <name type="common">Chaco potato</name>
    <dbReference type="NCBI Taxonomy" id="4108"/>
    <lineage>
        <taxon>Eukaryota</taxon>
        <taxon>Viridiplantae</taxon>
        <taxon>Streptophyta</taxon>
        <taxon>Embryophyta</taxon>
        <taxon>Tracheophyta</taxon>
        <taxon>Spermatophyta</taxon>
        <taxon>Magnoliopsida</taxon>
        <taxon>eudicotyledons</taxon>
        <taxon>Gunneridae</taxon>
        <taxon>Pentapetalae</taxon>
        <taxon>asterids</taxon>
        <taxon>lamiids</taxon>
        <taxon>Solanales</taxon>
        <taxon>Solanaceae</taxon>
        <taxon>Solanoideae</taxon>
        <taxon>Solaneae</taxon>
        <taxon>Solanum</taxon>
    </lineage>
</organism>
<sequence>SLPSCVFINWIGLILSLQRSKMKNLQHPLPISLNGNLQIFKAKEIFNLQKNPVLSSQLEN</sequence>